<dbReference type="EC" id="3.6.1.-" evidence="5"/>
<comment type="similarity">
    <text evidence="5">Belongs to the Maf family. YceF subfamily.</text>
</comment>
<evidence type="ECO:0000313" key="7">
    <source>
        <dbReference type="Proteomes" id="UP000019678"/>
    </source>
</evidence>
<evidence type="ECO:0000313" key="6">
    <source>
        <dbReference type="EMBL" id="EYF06954.1"/>
    </source>
</evidence>
<keyword evidence="4 5" id="KW-0546">Nucleotide metabolism</keyword>
<dbReference type="GO" id="GO:0047429">
    <property type="term" value="F:nucleoside triphosphate diphosphatase activity"/>
    <property type="evidence" value="ECO:0007669"/>
    <property type="project" value="InterPro"/>
</dbReference>
<dbReference type="STRING" id="1192034.CAP_1213"/>
<comment type="subcellular location">
    <subcellularLocation>
        <location evidence="1 5">Cytoplasm</location>
    </subcellularLocation>
</comment>
<dbReference type="InterPro" id="IPR003697">
    <property type="entry name" value="Maf-like"/>
</dbReference>
<organism evidence="6 7">
    <name type="scientific">Chondromyces apiculatus DSM 436</name>
    <dbReference type="NCBI Taxonomy" id="1192034"/>
    <lineage>
        <taxon>Bacteria</taxon>
        <taxon>Pseudomonadati</taxon>
        <taxon>Myxococcota</taxon>
        <taxon>Polyangia</taxon>
        <taxon>Polyangiales</taxon>
        <taxon>Polyangiaceae</taxon>
        <taxon>Chondromyces</taxon>
    </lineage>
</organism>
<dbReference type="eggNOG" id="COG0424">
    <property type="taxonomic scope" value="Bacteria"/>
</dbReference>
<comment type="catalytic activity">
    <reaction evidence="5">
        <text>N(7)-methyl-GTP + H2O = N(7)-methyl-GMP + diphosphate + H(+)</text>
        <dbReference type="Rhea" id="RHEA:58744"/>
        <dbReference type="ChEBI" id="CHEBI:15377"/>
        <dbReference type="ChEBI" id="CHEBI:15378"/>
        <dbReference type="ChEBI" id="CHEBI:33019"/>
        <dbReference type="ChEBI" id="CHEBI:58285"/>
        <dbReference type="ChEBI" id="CHEBI:87133"/>
    </reaction>
</comment>
<dbReference type="AlphaFoldDB" id="A0A017TCH7"/>
<comment type="function">
    <text evidence="5">Nucleoside triphosphate pyrophosphatase that hydrolyzes 7-methyl-GTP (m(7)GTP). May have a dual role in cell division arrest and in preventing the incorporation of modified nucleotides into cellular nucleic acids.</text>
</comment>
<dbReference type="Proteomes" id="UP000019678">
    <property type="component" value="Unassembled WGS sequence"/>
</dbReference>
<gene>
    <name evidence="6" type="ORF">CAP_1213</name>
</gene>
<name>A0A017TCH7_9BACT</name>
<dbReference type="EMBL" id="ASRX01000013">
    <property type="protein sequence ID" value="EYF06954.1"/>
    <property type="molecule type" value="Genomic_DNA"/>
</dbReference>
<accession>A0A017TCH7</accession>
<keyword evidence="7" id="KW-1185">Reference proteome</keyword>
<evidence type="ECO:0000256" key="1">
    <source>
        <dbReference type="ARBA" id="ARBA00004496"/>
    </source>
</evidence>
<evidence type="ECO:0000256" key="2">
    <source>
        <dbReference type="ARBA" id="ARBA00022490"/>
    </source>
</evidence>
<proteinExistence type="inferred from homology"/>
<dbReference type="CDD" id="cd00555">
    <property type="entry name" value="Maf"/>
    <property type="match status" value="1"/>
</dbReference>
<dbReference type="HAMAP" id="MF_00528">
    <property type="entry name" value="Maf"/>
    <property type="match status" value="1"/>
</dbReference>
<dbReference type="GO" id="GO:0009117">
    <property type="term" value="P:nucleotide metabolic process"/>
    <property type="evidence" value="ECO:0007669"/>
    <property type="project" value="UniProtKB-KW"/>
</dbReference>
<evidence type="ECO:0000256" key="3">
    <source>
        <dbReference type="ARBA" id="ARBA00022801"/>
    </source>
</evidence>
<reference evidence="6 7" key="1">
    <citation type="submission" date="2013-05" db="EMBL/GenBank/DDBJ databases">
        <title>Genome assembly of Chondromyces apiculatus DSM 436.</title>
        <authorList>
            <person name="Sharma G."/>
            <person name="Khatri I."/>
            <person name="Kaur C."/>
            <person name="Mayilraj S."/>
            <person name="Subramanian S."/>
        </authorList>
    </citation>
    <scope>NUCLEOTIDE SEQUENCE [LARGE SCALE GENOMIC DNA]</scope>
    <source>
        <strain evidence="6 7">DSM 436</strain>
    </source>
</reference>
<dbReference type="SUPFAM" id="SSF52972">
    <property type="entry name" value="ITPase-like"/>
    <property type="match status" value="1"/>
</dbReference>
<dbReference type="PIRSF" id="PIRSF006305">
    <property type="entry name" value="Maf"/>
    <property type="match status" value="1"/>
</dbReference>
<dbReference type="GO" id="GO:0005737">
    <property type="term" value="C:cytoplasm"/>
    <property type="evidence" value="ECO:0007669"/>
    <property type="project" value="UniProtKB-SubCell"/>
</dbReference>
<dbReference type="InterPro" id="IPR029001">
    <property type="entry name" value="ITPase-like_fam"/>
</dbReference>
<comment type="caution">
    <text evidence="5">Lacks conserved residue(s) required for the propagation of feature annotation.</text>
</comment>
<dbReference type="Gene3D" id="3.90.950.10">
    <property type="match status" value="1"/>
</dbReference>
<keyword evidence="3 5" id="KW-0378">Hydrolase</keyword>
<comment type="cofactor">
    <cofactor evidence="5">
        <name>a divalent metal cation</name>
        <dbReference type="ChEBI" id="CHEBI:60240"/>
    </cofactor>
</comment>
<dbReference type="PANTHER" id="PTHR43213">
    <property type="entry name" value="BIFUNCTIONAL DTTP/UTP PYROPHOSPHATASE/METHYLTRANSFERASE PROTEIN-RELATED"/>
    <property type="match status" value="1"/>
</dbReference>
<feature type="site" description="Important for substrate specificity" evidence="5">
    <location>
        <position position="167"/>
    </location>
</feature>
<sequence>MRRMTSSVAPLAPPPLVLASTSPYRRMLLDRLGVPFTAAAPDCDEDAYKASATSPRGLAETLALAKAESLRATHPDALILGGDQVATLDDDILGKPGTRDAAIAQLERLAGRTHLLITAVALLHHHGRLVQHTDVARLTLRPLTRAQIERYVDADTPLDCAGSYKLEARGIALFASIDTADTTAITGLPLLWLTGALAGLGFEIP</sequence>
<evidence type="ECO:0000256" key="4">
    <source>
        <dbReference type="ARBA" id="ARBA00023080"/>
    </source>
</evidence>
<protein>
    <recommendedName>
        <fullName evidence="5">7-methyl-GTP pyrophosphatase</fullName>
        <shortName evidence="5">m(7)GTP pyrophosphatase</shortName>
        <ecNumber evidence="5">3.6.1.-</ecNumber>
    </recommendedName>
</protein>
<dbReference type="PANTHER" id="PTHR43213:SF10">
    <property type="entry name" value="7-METHYL-GTP PYROPHOSPHATASE"/>
    <property type="match status" value="1"/>
</dbReference>
<comment type="caution">
    <text evidence="6">The sequence shown here is derived from an EMBL/GenBank/DDBJ whole genome shotgun (WGS) entry which is preliminary data.</text>
</comment>
<dbReference type="NCBIfam" id="TIGR00172">
    <property type="entry name" value="maf"/>
    <property type="match status" value="1"/>
</dbReference>
<dbReference type="Pfam" id="PF02545">
    <property type="entry name" value="Maf"/>
    <property type="match status" value="1"/>
</dbReference>
<feature type="site" description="Important for substrate specificity" evidence="5">
    <location>
        <position position="24"/>
    </location>
</feature>
<feature type="active site" description="Proton acceptor" evidence="5">
    <location>
        <position position="83"/>
    </location>
</feature>
<keyword evidence="2 5" id="KW-0963">Cytoplasm</keyword>
<feature type="site" description="Important for substrate specificity" evidence="5">
    <location>
        <position position="84"/>
    </location>
</feature>
<evidence type="ECO:0000256" key="5">
    <source>
        <dbReference type="HAMAP-Rule" id="MF_00528"/>
    </source>
</evidence>